<dbReference type="InterPro" id="IPR001732">
    <property type="entry name" value="UDP-Glc/GDP-Man_DH_N"/>
</dbReference>
<comment type="caution">
    <text evidence="2">The sequence shown here is derived from an EMBL/GenBank/DDBJ whole genome shotgun (WGS) entry which is preliminary data.</text>
</comment>
<dbReference type="Proteomes" id="UP000234857">
    <property type="component" value="Unassembled WGS sequence"/>
</dbReference>
<dbReference type="AlphaFoldDB" id="A0A2N5ZA81"/>
<dbReference type="GO" id="GO:0051287">
    <property type="term" value="F:NAD binding"/>
    <property type="evidence" value="ECO:0007669"/>
    <property type="project" value="InterPro"/>
</dbReference>
<dbReference type="InterPro" id="IPR028359">
    <property type="entry name" value="UDP_ManNAc/GlcNAc_DH"/>
</dbReference>
<dbReference type="SUPFAM" id="SSF51735">
    <property type="entry name" value="NAD(P)-binding Rossmann-fold domains"/>
    <property type="match status" value="1"/>
</dbReference>
<reference evidence="2 3" key="1">
    <citation type="submission" date="2017-11" db="EMBL/GenBank/DDBJ databases">
        <title>Genome-resolved metagenomics identifies genetic mobility, metabolic interactions, and unexpected diversity in perchlorate-reducing communities.</title>
        <authorList>
            <person name="Barnum T.P."/>
            <person name="Figueroa I.A."/>
            <person name="Carlstrom C.I."/>
            <person name="Lucas L.N."/>
            <person name="Engelbrektson A.L."/>
            <person name="Coates J.D."/>
        </authorList>
    </citation>
    <scope>NUCLEOTIDE SEQUENCE [LARGE SCALE GENOMIC DNA]</scope>
    <source>
        <strain evidence="2">BM706</strain>
    </source>
</reference>
<dbReference type="InterPro" id="IPR036291">
    <property type="entry name" value="NAD(P)-bd_dom_sf"/>
</dbReference>
<protein>
    <recommendedName>
        <fullName evidence="1">UDP-glucose/GDP-mannose dehydrogenase N-terminal domain-containing protein</fullName>
    </recommendedName>
</protein>
<accession>A0A2N5ZA81</accession>
<feature type="domain" description="UDP-glucose/GDP-mannose dehydrogenase N-terminal" evidence="1">
    <location>
        <begin position="2"/>
        <end position="91"/>
    </location>
</feature>
<organism evidence="2 3">
    <name type="scientific">Muiribacterium halophilum</name>
    <dbReference type="NCBI Taxonomy" id="2053465"/>
    <lineage>
        <taxon>Bacteria</taxon>
        <taxon>Candidatus Muiribacteriota</taxon>
        <taxon>Candidatus Muiribacteriia</taxon>
        <taxon>Candidatus Muiribacteriales</taxon>
        <taxon>Candidatus Muiribacteriaceae</taxon>
        <taxon>Candidatus Muiribacterium</taxon>
    </lineage>
</organism>
<dbReference type="InterPro" id="IPR017476">
    <property type="entry name" value="UDP-Glc/GDP-Man"/>
</dbReference>
<sequence>MKKICFIGLGYIGLPTAALVASKGIDVHGVDVNQDVVDTINKGEIHIVEPDLEGLVKYDVERGYLRASTKPVDADVFVIAVPTPFKKAGNSKTVNGEQITDDS</sequence>
<dbReference type="GO" id="GO:0016628">
    <property type="term" value="F:oxidoreductase activity, acting on the CH-CH group of donors, NAD or NADP as acceptor"/>
    <property type="evidence" value="ECO:0007669"/>
    <property type="project" value="InterPro"/>
</dbReference>
<proteinExistence type="predicted"/>
<name>A0A2N5ZA81_MUIH1</name>
<evidence type="ECO:0000259" key="1">
    <source>
        <dbReference type="Pfam" id="PF03721"/>
    </source>
</evidence>
<dbReference type="PIRSF" id="PIRSF000124">
    <property type="entry name" value="UDPglc_GDPman_dh"/>
    <property type="match status" value="1"/>
</dbReference>
<dbReference type="GO" id="GO:0016616">
    <property type="term" value="F:oxidoreductase activity, acting on the CH-OH group of donors, NAD or NADP as acceptor"/>
    <property type="evidence" value="ECO:0007669"/>
    <property type="project" value="InterPro"/>
</dbReference>
<gene>
    <name evidence="2" type="ORF">C0601_12820</name>
</gene>
<dbReference type="GO" id="GO:0000271">
    <property type="term" value="P:polysaccharide biosynthetic process"/>
    <property type="evidence" value="ECO:0007669"/>
    <property type="project" value="InterPro"/>
</dbReference>
<dbReference type="EMBL" id="PKTG01000138">
    <property type="protein sequence ID" value="PLX15524.1"/>
    <property type="molecule type" value="Genomic_DNA"/>
</dbReference>
<dbReference type="Gene3D" id="3.40.50.720">
    <property type="entry name" value="NAD(P)-binding Rossmann-like Domain"/>
    <property type="match status" value="1"/>
</dbReference>
<dbReference type="PANTHER" id="PTHR43491">
    <property type="entry name" value="UDP-N-ACETYL-D-MANNOSAMINE DEHYDROGENASE"/>
    <property type="match status" value="1"/>
</dbReference>
<evidence type="ECO:0000313" key="3">
    <source>
        <dbReference type="Proteomes" id="UP000234857"/>
    </source>
</evidence>
<dbReference type="PIRSF" id="PIRSF500136">
    <property type="entry name" value="UDP_ManNAc_DH"/>
    <property type="match status" value="1"/>
</dbReference>
<dbReference type="Pfam" id="PF03721">
    <property type="entry name" value="UDPG_MGDP_dh_N"/>
    <property type="match status" value="1"/>
</dbReference>
<dbReference type="PANTHER" id="PTHR43491:SF1">
    <property type="entry name" value="UDP-N-ACETYL-D-MANNOSAMINE DEHYDROGENASE"/>
    <property type="match status" value="1"/>
</dbReference>
<evidence type="ECO:0000313" key="2">
    <source>
        <dbReference type="EMBL" id="PLX15524.1"/>
    </source>
</evidence>